<name>A0ABZ0SL54_9MICO</name>
<dbReference type="InterPro" id="IPR002328">
    <property type="entry name" value="ADH_Zn_CS"/>
</dbReference>
<dbReference type="EMBL" id="CP139368">
    <property type="protein sequence ID" value="WPR89679.1"/>
    <property type="molecule type" value="Genomic_DNA"/>
</dbReference>
<keyword evidence="9" id="KW-1185">Reference proteome</keyword>
<protein>
    <submittedName>
        <fullName evidence="8">Alcohol dehydrogenase catalytic domain-containing protein</fullName>
    </submittedName>
</protein>
<dbReference type="PROSITE" id="PS00059">
    <property type="entry name" value="ADH_ZINC"/>
    <property type="match status" value="1"/>
</dbReference>
<dbReference type="InterPro" id="IPR011032">
    <property type="entry name" value="GroES-like_sf"/>
</dbReference>
<dbReference type="Gene3D" id="3.90.180.10">
    <property type="entry name" value="Medium-chain alcohol dehydrogenases, catalytic domain"/>
    <property type="match status" value="1"/>
</dbReference>
<evidence type="ECO:0000256" key="3">
    <source>
        <dbReference type="ARBA" id="ARBA00022833"/>
    </source>
</evidence>
<dbReference type="InterPro" id="IPR013154">
    <property type="entry name" value="ADH-like_N"/>
</dbReference>
<dbReference type="PANTHER" id="PTHR43880:SF12">
    <property type="entry name" value="ALCOHOL DEHYDROGENASE CLASS-3"/>
    <property type="match status" value="1"/>
</dbReference>
<proteinExistence type="inferred from homology"/>
<evidence type="ECO:0000313" key="9">
    <source>
        <dbReference type="Proteomes" id="UP001323798"/>
    </source>
</evidence>
<dbReference type="Proteomes" id="UP001323798">
    <property type="component" value="Chromosome"/>
</dbReference>
<dbReference type="InterPro" id="IPR013149">
    <property type="entry name" value="ADH-like_C"/>
</dbReference>
<dbReference type="InterPro" id="IPR020843">
    <property type="entry name" value="ER"/>
</dbReference>
<evidence type="ECO:0000256" key="2">
    <source>
        <dbReference type="ARBA" id="ARBA00022723"/>
    </source>
</evidence>
<feature type="domain" description="Enoyl reductase (ER)" evidence="7">
    <location>
        <begin position="18"/>
        <end position="364"/>
    </location>
</feature>
<accession>A0ABZ0SL54</accession>
<keyword evidence="3 6" id="KW-0862">Zinc</keyword>
<dbReference type="RefSeq" id="WP_320942393.1">
    <property type="nucleotide sequence ID" value="NZ_BAABEU010000003.1"/>
</dbReference>
<evidence type="ECO:0000256" key="4">
    <source>
        <dbReference type="ARBA" id="ARBA00023002"/>
    </source>
</evidence>
<organism evidence="8 9">
    <name type="scientific">Microbacterium rhizosphaerae</name>
    <dbReference type="NCBI Taxonomy" id="1678237"/>
    <lineage>
        <taxon>Bacteria</taxon>
        <taxon>Bacillati</taxon>
        <taxon>Actinomycetota</taxon>
        <taxon>Actinomycetes</taxon>
        <taxon>Micrococcales</taxon>
        <taxon>Microbacteriaceae</taxon>
        <taxon>Microbacterium</taxon>
    </lineage>
</organism>
<dbReference type="SUPFAM" id="SSF50129">
    <property type="entry name" value="GroES-like"/>
    <property type="match status" value="1"/>
</dbReference>
<evidence type="ECO:0000256" key="5">
    <source>
        <dbReference type="ARBA" id="ARBA00023027"/>
    </source>
</evidence>
<comment type="similarity">
    <text evidence="1 6">Belongs to the zinc-containing alcohol dehydrogenase family.</text>
</comment>
<dbReference type="PANTHER" id="PTHR43880">
    <property type="entry name" value="ALCOHOL DEHYDROGENASE"/>
    <property type="match status" value="1"/>
</dbReference>
<dbReference type="SUPFAM" id="SSF51735">
    <property type="entry name" value="NAD(P)-binding Rossmann-fold domains"/>
    <property type="match status" value="1"/>
</dbReference>
<dbReference type="SMART" id="SM00829">
    <property type="entry name" value="PKS_ER"/>
    <property type="match status" value="1"/>
</dbReference>
<evidence type="ECO:0000259" key="7">
    <source>
        <dbReference type="SMART" id="SM00829"/>
    </source>
</evidence>
<dbReference type="Pfam" id="PF00107">
    <property type="entry name" value="ADH_zinc_N"/>
    <property type="match status" value="1"/>
</dbReference>
<sequence>MKARAAVLGVIGADRPWEQTRPIEIRQIDLEAPRPGEVLVRMEAAGVCHSDLSRVSGVRECHVPMVLGHEGCGIVEHVGADVTGVSVGDKVTLTFMPRCGECASCLAPGWRLCERGLAANAAGEMLSGGRRIALDGMPIDHHGGVSAFAEYAVVDQHSVVVLPHEIPSDVGALLGCAVLTGGGAVINAARARAGQSVAIVGLGGVGLAAALVARAIGAHVTAIDTNPAKLTAATELVADDAFLPDEAIDAGKRFDVVVECVGHPAALASAVSLTGVGGTTVTVGLSRPGSTVAVDSLALVTEARSLVGSYMGSGVPATDIQRYAEMYLDGTLPVERLITGSTCLEDLNVAMDRLQDGLEIRQIVRFEPATSGGEE</sequence>
<evidence type="ECO:0000256" key="1">
    <source>
        <dbReference type="ARBA" id="ARBA00008072"/>
    </source>
</evidence>
<dbReference type="Gene3D" id="3.40.50.720">
    <property type="entry name" value="NAD(P)-binding Rossmann-like Domain"/>
    <property type="match status" value="1"/>
</dbReference>
<evidence type="ECO:0000313" key="8">
    <source>
        <dbReference type="EMBL" id="WPR89679.1"/>
    </source>
</evidence>
<reference evidence="8 9" key="1">
    <citation type="submission" date="2023-11" db="EMBL/GenBank/DDBJ databases">
        <title>Genome sequence of Microbacterium rhizosphaerae KACC 19337.</title>
        <authorList>
            <person name="Choi H."/>
            <person name="Kim S."/>
            <person name="Kim Y."/>
            <person name="Kwon S.-W."/>
            <person name="Heo J."/>
        </authorList>
    </citation>
    <scope>NUCLEOTIDE SEQUENCE [LARGE SCALE GENOMIC DNA]</scope>
    <source>
        <strain evidence="8 9">KACC 19337</strain>
    </source>
</reference>
<dbReference type="InterPro" id="IPR036291">
    <property type="entry name" value="NAD(P)-bd_dom_sf"/>
</dbReference>
<dbReference type="Pfam" id="PF08240">
    <property type="entry name" value="ADH_N"/>
    <property type="match status" value="1"/>
</dbReference>
<comment type="cofactor">
    <cofactor evidence="6">
        <name>Zn(2+)</name>
        <dbReference type="ChEBI" id="CHEBI:29105"/>
    </cofactor>
</comment>
<keyword evidence="5" id="KW-0520">NAD</keyword>
<keyword evidence="2 6" id="KW-0479">Metal-binding</keyword>
<gene>
    <name evidence="8" type="ORF">SM116_18275</name>
</gene>
<evidence type="ECO:0000256" key="6">
    <source>
        <dbReference type="RuleBase" id="RU361277"/>
    </source>
</evidence>
<keyword evidence="4" id="KW-0560">Oxidoreductase</keyword>